<accession>A0A0F8YJC0</accession>
<reference evidence="1" key="1">
    <citation type="journal article" date="2015" name="Nature">
        <title>Complex archaea that bridge the gap between prokaryotes and eukaryotes.</title>
        <authorList>
            <person name="Spang A."/>
            <person name="Saw J.H."/>
            <person name="Jorgensen S.L."/>
            <person name="Zaremba-Niedzwiedzka K."/>
            <person name="Martijn J."/>
            <person name="Lind A.E."/>
            <person name="van Eijk R."/>
            <person name="Schleper C."/>
            <person name="Guy L."/>
            <person name="Ettema T.J."/>
        </authorList>
    </citation>
    <scope>NUCLEOTIDE SEQUENCE</scope>
</reference>
<proteinExistence type="predicted"/>
<gene>
    <name evidence="1" type="ORF">LCGC14_3147560</name>
</gene>
<dbReference type="EMBL" id="LAZR01069188">
    <property type="protein sequence ID" value="KKK48196.1"/>
    <property type="molecule type" value="Genomic_DNA"/>
</dbReference>
<evidence type="ECO:0000313" key="1">
    <source>
        <dbReference type="EMBL" id="KKK48196.1"/>
    </source>
</evidence>
<sequence>MDEHLVYLFEYVMKDADYKDVPNIINVTLNRPAVFAANIISALGTTSEQRVVESDDKNIDTAYIEDFHKAAFAHANDRLRRQG</sequence>
<organism evidence="1">
    <name type="scientific">marine sediment metagenome</name>
    <dbReference type="NCBI Taxonomy" id="412755"/>
    <lineage>
        <taxon>unclassified sequences</taxon>
        <taxon>metagenomes</taxon>
        <taxon>ecological metagenomes</taxon>
    </lineage>
</organism>
<comment type="caution">
    <text evidence="1">The sequence shown here is derived from an EMBL/GenBank/DDBJ whole genome shotgun (WGS) entry which is preliminary data.</text>
</comment>
<dbReference type="AlphaFoldDB" id="A0A0F8YJC0"/>
<name>A0A0F8YJC0_9ZZZZ</name>
<protein>
    <submittedName>
        <fullName evidence="1">Uncharacterized protein</fullName>
    </submittedName>
</protein>
<feature type="non-terminal residue" evidence="1">
    <location>
        <position position="83"/>
    </location>
</feature>